<evidence type="ECO:0000256" key="1">
    <source>
        <dbReference type="ARBA" id="ARBA00005179"/>
    </source>
</evidence>
<dbReference type="Pfam" id="PF01494">
    <property type="entry name" value="FAD_binding_3"/>
    <property type="match status" value="1"/>
</dbReference>
<dbReference type="InterPro" id="IPR002938">
    <property type="entry name" value="FAD-bd"/>
</dbReference>
<evidence type="ECO:0000256" key="5">
    <source>
        <dbReference type="ARBA" id="ARBA00023002"/>
    </source>
</evidence>
<dbReference type="PANTHER" id="PTHR13789:SF215">
    <property type="entry name" value="FAD-BINDING DOMAIN-CONTAINING PROTEIN-RELATED"/>
    <property type="match status" value="1"/>
</dbReference>
<dbReference type="SUPFAM" id="SSF54373">
    <property type="entry name" value="FAD-linked reductases, C-terminal domain"/>
    <property type="match status" value="1"/>
</dbReference>
<dbReference type="InParanoid" id="A0A1Y2EFY6"/>
<protein>
    <recommendedName>
        <fullName evidence="7">FAD-binding domain-containing protein</fullName>
    </recommendedName>
</protein>
<comment type="similarity">
    <text evidence="2">Belongs to the paxM FAD-dependent monooxygenase family.</text>
</comment>
<comment type="caution">
    <text evidence="8">The sequence shown here is derived from an EMBL/GenBank/DDBJ whole genome shotgun (WGS) entry which is preliminary data.</text>
</comment>
<organism evidence="8 9">
    <name type="scientific">Pseudomassariella vexata</name>
    <dbReference type="NCBI Taxonomy" id="1141098"/>
    <lineage>
        <taxon>Eukaryota</taxon>
        <taxon>Fungi</taxon>
        <taxon>Dikarya</taxon>
        <taxon>Ascomycota</taxon>
        <taxon>Pezizomycotina</taxon>
        <taxon>Sordariomycetes</taxon>
        <taxon>Xylariomycetidae</taxon>
        <taxon>Amphisphaeriales</taxon>
        <taxon>Pseudomassariaceae</taxon>
        <taxon>Pseudomassariella</taxon>
    </lineage>
</organism>
<dbReference type="OrthoDB" id="9993796at2759"/>
<keyword evidence="6" id="KW-0503">Monooxygenase</keyword>
<dbReference type="GO" id="GO:0071949">
    <property type="term" value="F:FAD binding"/>
    <property type="evidence" value="ECO:0007669"/>
    <property type="project" value="InterPro"/>
</dbReference>
<keyword evidence="9" id="KW-1185">Reference proteome</keyword>
<evidence type="ECO:0000313" key="9">
    <source>
        <dbReference type="Proteomes" id="UP000193689"/>
    </source>
</evidence>
<evidence type="ECO:0000259" key="7">
    <source>
        <dbReference type="Pfam" id="PF01494"/>
    </source>
</evidence>
<evidence type="ECO:0000256" key="2">
    <source>
        <dbReference type="ARBA" id="ARBA00007992"/>
    </source>
</evidence>
<gene>
    <name evidence="8" type="ORF">BCR38DRAFT_480877</name>
</gene>
<dbReference type="SUPFAM" id="SSF51905">
    <property type="entry name" value="FAD/NAD(P)-binding domain"/>
    <property type="match status" value="1"/>
</dbReference>
<dbReference type="PANTHER" id="PTHR13789">
    <property type="entry name" value="MONOOXYGENASE"/>
    <property type="match status" value="1"/>
</dbReference>
<feature type="domain" description="FAD-binding" evidence="7">
    <location>
        <begin position="4"/>
        <end position="331"/>
    </location>
</feature>
<evidence type="ECO:0000256" key="3">
    <source>
        <dbReference type="ARBA" id="ARBA00022630"/>
    </source>
</evidence>
<dbReference type="InterPro" id="IPR050493">
    <property type="entry name" value="FAD-dep_Monooxygenase_BioMet"/>
</dbReference>
<dbReference type="PRINTS" id="PR00420">
    <property type="entry name" value="RNGMNOXGNASE"/>
</dbReference>
<dbReference type="RefSeq" id="XP_040719655.1">
    <property type="nucleotide sequence ID" value="XM_040863318.1"/>
</dbReference>
<dbReference type="STRING" id="1141098.A0A1Y2EFY6"/>
<dbReference type="Proteomes" id="UP000193689">
    <property type="component" value="Unassembled WGS sequence"/>
</dbReference>
<reference evidence="8 9" key="1">
    <citation type="submission" date="2016-07" db="EMBL/GenBank/DDBJ databases">
        <title>Pervasive Adenine N6-methylation of Active Genes in Fungi.</title>
        <authorList>
            <consortium name="DOE Joint Genome Institute"/>
            <person name="Mondo S.J."/>
            <person name="Dannebaum R.O."/>
            <person name="Kuo R.C."/>
            <person name="Labutti K."/>
            <person name="Haridas S."/>
            <person name="Kuo A."/>
            <person name="Salamov A."/>
            <person name="Ahrendt S.R."/>
            <person name="Lipzen A."/>
            <person name="Sullivan W."/>
            <person name="Andreopoulos W.B."/>
            <person name="Clum A."/>
            <person name="Lindquist E."/>
            <person name="Daum C."/>
            <person name="Ramamoorthy G.K."/>
            <person name="Gryganskyi A."/>
            <person name="Culley D."/>
            <person name="Magnuson J.K."/>
            <person name="James T.Y."/>
            <person name="O'Malley M.A."/>
            <person name="Stajich J.E."/>
            <person name="Spatafora J.W."/>
            <person name="Visel A."/>
            <person name="Grigoriev I.V."/>
        </authorList>
    </citation>
    <scope>NUCLEOTIDE SEQUENCE [LARGE SCALE GENOMIC DNA]</scope>
    <source>
        <strain evidence="8 9">CBS 129021</strain>
    </source>
</reference>
<dbReference type="InterPro" id="IPR036188">
    <property type="entry name" value="FAD/NAD-bd_sf"/>
</dbReference>
<evidence type="ECO:0000313" key="8">
    <source>
        <dbReference type="EMBL" id="ORY69705.1"/>
    </source>
</evidence>
<evidence type="ECO:0000256" key="6">
    <source>
        <dbReference type="ARBA" id="ARBA00023033"/>
    </source>
</evidence>
<comment type="pathway">
    <text evidence="1">Secondary metabolite biosynthesis.</text>
</comment>
<dbReference type="GO" id="GO:0004497">
    <property type="term" value="F:monooxygenase activity"/>
    <property type="evidence" value="ECO:0007669"/>
    <property type="project" value="UniProtKB-KW"/>
</dbReference>
<keyword evidence="5" id="KW-0560">Oxidoreductase</keyword>
<dbReference type="AlphaFoldDB" id="A0A1Y2EFY6"/>
<accession>A0A1Y2EFY6</accession>
<name>A0A1Y2EFY6_9PEZI</name>
<sequence length="421" mass="46552">MSLRVGIIGAGIGGLSAAIGLRRAGAQVEIFERSTFTNEVGAALTITPNGSRILDSWGFDAVKAGIVEAVNMRIVHAHSLENASVEDFSTLQREFGATMGFYHRVDLHSRLREMAESSDAQPGEAVAINLGNGVVDVDCATGVLALADGTEVTKDLVVIADGIKSNFVSKVTGKEEPARDMGWSAYRCLIPMEDIMNDEHTRAIFENQPPGYWAPFYIPKAFYLVSYPCRDNKTLNIVLRHTTQPQDNGKVDWHTPATHDDVLALMKDYHPSLSHVIKKAPDIKMYKLLRREPLETYSRGRAVLLGDAAHTVLPIHAQGAVMAIEEAAALELLFKGVTDPNLVASRLELYGKVLKKHIHVNQYLGDTVPGFHDHYRQKAEEVWGDGLFPYTAYNFTAPVRQFFYSYDVRHEITKGMEEAGL</sequence>
<keyword evidence="3" id="KW-0285">Flavoprotein</keyword>
<keyword evidence="4" id="KW-0274">FAD</keyword>
<evidence type="ECO:0000256" key="4">
    <source>
        <dbReference type="ARBA" id="ARBA00022827"/>
    </source>
</evidence>
<proteinExistence type="inferred from homology"/>
<dbReference type="GeneID" id="63779530"/>
<dbReference type="EMBL" id="MCFJ01000002">
    <property type="protein sequence ID" value="ORY69705.1"/>
    <property type="molecule type" value="Genomic_DNA"/>
</dbReference>
<dbReference type="Gene3D" id="3.50.50.60">
    <property type="entry name" value="FAD/NAD(P)-binding domain"/>
    <property type="match status" value="1"/>
</dbReference>